<evidence type="ECO:0000313" key="1">
    <source>
        <dbReference type="EMBL" id="MBO8437219.1"/>
    </source>
</evidence>
<evidence type="ECO:0000313" key="2">
    <source>
        <dbReference type="Proteomes" id="UP000823615"/>
    </source>
</evidence>
<reference evidence="1" key="2">
    <citation type="journal article" date="2021" name="PeerJ">
        <title>Extensive microbial diversity within the chicken gut microbiome revealed by metagenomics and culture.</title>
        <authorList>
            <person name="Gilroy R."/>
            <person name="Ravi A."/>
            <person name="Getino M."/>
            <person name="Pursley I."/>
            <person name="Horton D.L."/>
            <person name="Alikhan N.F."/>
            <person name="Baker D."/>
            <person name="Gharbi K."/>
            <person name="Hall N."/>
            <person name="Watson M."/>
            <person name="Adriaenssens E.M."/>
            <person name="Foster-Nyarko E."/>
            <person name="Jarju S."/>
            <person name="Secka A."/>
            <person name="Antonio M."/>
            <person name="Oren A."/>
            <person name="Chaudhuri R.R."/>
            <person name="La Ragione R."/>
            <person name="Hildebrand F."/>
            <person name="Pallen M.J."/>
        </authorList>
    </citation>
    <scope>NUCLEOTIDE SEQUENCE</scope>
    <source>
        <strain evidence="1">7293</strain>
    </source>
</reference>
<comment type="caution">
    <text evidence="1">The sequence shown here is derived from an EMBL/GenBank/DDBJ whole genome shotgun (WGS) entry which is preliminary data.</text>
</comment>
<gene>
    <name evidence="1" type="ORF">IAA97_09645</name>
</gene>
<dbReference type="Proteomes" id="UP000823615">
    <property type="component" value="Unassembled WGS sequence"/>
</dbReference>
<proteinExistence type="predicted"/>
<accession>A0A9D9E509</accession>
<reference evidence="1" key="1">
    <citation type="submission" date="2020-10" db="EMBL/GenBank/DDBJ databases">
        <authorList>
            <person name="Gilroy R."/>
        </authorList>
    </citation>
    <scope>NUCLEOTIDE SEQUENCE</scope>
    <source>
        <strain evidence="1">7293</strain>
    </source>
</reference>
<organism evidence="1 2">
    <name type="scientific">Candidatus Ornithospirochaeta stercoripullorum</name>
    <dbReference type="NCBI Taxonomy" id="2840899"/>
    <lineage>
        <taxon>Bacteria</taxon>
        <taxon>Pseudomonadati</taxon>
        <taxon>Spirochaetota</taxon>
        <taxon>Spirochaetia</taxon>
        <taxon>Spirochaetales</taxon>
        <taxon>Spirochaetaceae</taxon>
        <taxon>Spirochaetaceae incertae sedis</taxon>
        <taxon>Candidatus Ornithospirochaeta</taxon>
    </lineage>
</organism>
<name>A0A9D9E509_9SPIO</name>
<dbReference type="AlphaFoldDB" id="A0A9D9E509"/>
<protein>
    <submittedName>
        <fullName evidence="1">Uncharacterized protein</fullName>
    </submittedName>
</protein>
<dbReference type="EMBL" id="JADIMT010000108">
    <property type="protein sequence ID" value="MBO8437219.1"/>
    <property type="molecule type" value="Genomic_DNA"/>
</dbReference>
<sequence>MPRIFMQRAINLTLSTALYYKASSSSLDELARKTDNAEIGYDAFVSFHYSFRDEMLKLVPVSSGEREGYTEEERRIIENGGMIERKANESEEIPAGRYLFEQLPFIPSEKDLARIILPYARTADGSFYIRLFKENMLECIAQLLFPSA</sequence>